<reference evidence="2 3" key="1">
    <citation type="journal article" date="2018" name="Mol. Biol. Evol.">
        <title>Broad Genomic Sampling Reveals a Smut Pathogenic Ancestry of the Fungal Clade Ustilaginomycotina.</title>
        <authorList>
            <person name="Kijpornyongpan T."/>
            <person name="Mondo S.J."/>
            <person name="Barry K."/>
            <person name="Sandor L."/>
            <person name="Lee J."/>
            <person name="Lipzen A."/>
            <person name="Pangilinan J."/>
            <person name="LaButti K."/>
            <person name="Hainaut M."/>
            <person name="Henrissat B."/>
            <person name="Grigoriev I.V."/>
            <person name="Spatafora J.W."/>
            <person name="Aime M.C."/>
        </authorList>
    </citation>
    <scope>NUCLEOTIDE SEQUENCE [LARGE SCALE GENOMIC DNA]</scope>
    <source>
        <strain evidence="2 3">MCA 4658</strain>
    </source>
</reference>
<dbReference type="OrthoDB" id="10404734at2759"/>
<organism evidence="2 3">
    <name type="scientific">Ceraceosorus guamensis</name>
    <dbReference type="NCBI Taxonomy" id="1522189"/>
    <lineage>
        <taxon>Eukaryota</taxon>
        <taxon>Fungi</taxon>
        <taxon>Dikarya</taxon>
        <taxon>Basidiomycota</taxon>
        <taxon>Ustilaginomycotina</taxon>
        <taxon>Exobasidiomycetes</taxon>
        <taxon>Ceraceosorales</taxon>
        <taxon>Ceraceosoraceae</taxon>
        <taxon>Ceraceosorus</taxon>
    </lineage>
</organism>
<evidence type="ECO:0000313" key="2">
    <source>
        <dbReference type="EMBL" id="PWN40002.1"/>
    </source>
</evidence>
<gene>
    <name evidence="2" type="ORF">IE81DRAFT_331933</name>
</gene>
<protein>
    <recommendedName>
        <fullName evidence="4">Secreted protein</fullName>
    </recommendedName>
</protein>
<dbReference type="EMBL" id="KZ819434">
    <property type="protein sequence ID" value="PWN40002.1"/>
    <property type="molecule type" value="Genomic_DNA"/>
</dbReference>
<accession>A0A316VR60</accession>
<dbReference type="GeneID" id="37037149"/>
<dbReference type="AlphaFoldDB" id="A0A316VR60"/>
<keyword evidence="1" id="KW-0732">Signal</keyword>
<name>A0A316VR60_9BASI</name>
<dbReference type="Proteomes" id="UP000245783">
    <property type="component" value="Unassembled WGS sequence"/>
</dbReference>
<proteinExistence type="predicted"/>
<dbReference type="InParanoid" id="A0A316VR60"/>
<dbReference type="RefSeq" id="XP_025367162.1">
    <property type="nucleotide sequence ID" value="XM_025515279.1"/>
</dbReference>
<evidence type="ECO:0000313" key="3">
    <source>
        <dbReference type="Proteomes" id="UP000245783"/>
    </source>
</evidence>
<feature type="signal peptide" evidence="1">
    <location>
        <begin position="1"/>
        <end position="19"/>
    </location>
</feature>
<keyword evidence="3" id="KW-1185">Reference proteome</keyword>
<sequence length="221" mass="25444">MAFLLMMMFWAILYMLAFAHQKITALAFEIVRLRDQAQEIANKYQRLGEAGQQAALERFWTRLKNIAGKMHGAPEELLSNLRNNPLNTTATVSLFCKVELCCVREYLENLEQTHHSAFKITRMLNHATEVETLLDKNDQACERPIEYQQCVANVLELVDNVALQFEHIWNEWLEDATDREDSHDHAGPELFRPGFNNQEFRTAMAGIVAGLCPTLFQKSRS</sequence>
<feature type="chain" id="PRO_5016451897" description="Secreted protein" evidence="1">
    <location>
        <begin position="20"/>
        <end position="221"/>
    </location>
</feature>
<evidence type="ECO:0000256" key="1">
    <source>
        <dbReference type="SAM" id="SignalP"/>
    </source>
</evidence>
<evidence type="ECO:0008006" key="4">
    <source>
        <dbReference type="Google" id="ProtNLM"/>
    </source>
</evidence>